<dbReference type="CDD" id="cd00190">
    <property type="entry name" value="Tryp_SPc"/>
    <property type="match status" value="1"/>
</dbReference>
<evidence type="ECO:0000259" key="10">
    <source>
        <dbReference type="PROSITE" id="PS50240"/>
    </source>
</evidence>
<dbReference type="SMART" id="SM00020">
    <property type="entry name" value="Tryp_SPc"/>
    <property type="match status" value="1"/>
</dbReference>
<reference evidence="11" key="3">
    <citation type="submission" date="2025-09" db="UniProtKB">
        <authorList>
            <consortium name="Ensembl"/>
        </authorList>
    </citation>
    <scope>IDENTIFICATION</scope>
</reference>
<dbReference type="FunFam" id="2.40.10.10:FF:000181">
    <property type="entry name" value="Chymotrypsinogen A"/>
    <property type="match status" value="1"/>
</dbReference>
<keyword evidence="3" id="KW-0645">Protease</keyword>
<reference evidence="11 12" key="1">
    <citation type="submission" date="2020-05" db="EMBL/GenBank/DDBJ databases">
        <title>Electrophorus electricus (electric eel) genome, fEleEle1, primary haplotype.</title>
        <authorList>
            <person name="Myers G."/>
            <person name="Meyer A."/>
            <person name="Fedrigo O."/>
            <person name="Formenti G."/>
            <person name="Rhie A."/>
            <person name="Tracey A."/>
            <person name="Sims Y."/>
            <person name="Jarvis E.D."/>
        </authorList>
    </citation>
    <scope>NUCLEOTIDE SEQUENCE [LARGE SCALE GENOMIC DNA]</scope>
</reference>
<dbReference type="GO" id="GO:0005576">
    <property type="term" value="C:extracellular region"/>
    <property type="evidence" value="ECO:0007669"/>
    <property type="project" value="UniProtKB-SubCell"/>
</dbReference>
<dbReference type="SUPFAM" id="SSF50494">
    <property type="entry name" value="Trypsin-like serine proteases"/>
    <property type="match status" value="1"/>
</dbReference>
<evidence type="ECO:0000256" key="8">
    <source>
        <dbReference type="ARBA" id="ARBA00023157"/>
    </source>
</evidence>
<dbReference type="InterPro" id="IPR009003">
    <property type="entry name" value="Peptidase_S1_PA"/>
</dbReference>
<dbReference type="InterPro" id="IPR001314">
    <property type="entry name" value="Peptidase_S1A"/>
</dbReference>
<dbReference type="InterPro" id="IPR043504">
    <property type="entry name" value="Peptidase_S1_PA_chymotrypsin"/>
</dbReference>
<keyword evidence="5" id="KW-0378">Hydrolase</keyword>
<keyword evidence="12" id="KW-1185">Reference proteome</keyword>
<gene>
    <name evidence="11" type="primary">CTRL</name>
</gene>
<dbReference type="PRINTS" id="PR00722">
    <property type="entry name" value="CHYMOTRYPSIN"/>
</dbReference>
<evidence type="ECO:0000256" key="2">
    <source>
        <dbReference type="ARBA" id="ARBA00022525"/>
    </source>
</evidence>
<dbReference type="PANTHER" id="PTHR24250:SF65">
    <property type="entry name" value="CHYMOTRYPSINOGEN B"/>
    <property type="match status" value="1"/>
</dbReference>
<keyword evidence="2" id="KW-0964">Secreted</keyword>
<dbReference type="Ensembl" id="ENSEEET00000056611.1">
    <property type="protein sequence ID" value="ENSEEEP00000060932.1"/>
    <property type="gene ID" value="ENSEEEG00000021390.2"/>
</dbReference>
<feature type="domain" description="Peptidase S1" evidence="10">
    <location>
        <begin position="48"/>
        <end position="287"/>
    </location>
</feature>
<dbReference type="GeneTree" id="ENSGT00940000153216"/>
<name>A0AAY5EW23_ELEEL</name>
<keyword evidence="4" id="KW-0222">Digestion</keyword>
<protein>
    <recommendedName>
        <fullName evidence="9">chymotrypsin</fullName>
        <ecNumber evidence="9">3.4.21.1</ecNumber>
    </recommendedName>
</protein>
<organism evidence="11 12">
    <name type="scientific">Electrophorus electricus</name>
    <name type="common">Electric eel</name>
    <name type="synonym">Gymnotus electricus</name>
    <dbReference type="NCBI Taxonomy" id="8005"/>
    <lineage>
        <taxon>Eukaryota</taxon>
        <taxon>Metazoa</taxon>
        <taxon>Chordata</taxon>
        <taxon>Craniata</taxon>
        <taxon>Vertebrata</taxon>
        <taxon>Euteleostomi</taxon>
        <taxon>Actinopterygii</taxon>
        <taxon>Neopterygii</taxon>
        <taxon>Teleostei</taxon>
        <taxon>Ostariophysi</taxon>
        <taxon>Gymnotiformes</taxon>
        <taxon>Gymnotoidei</taxon>
        <taxon>Gymnotidae</taxon>
        <taxon>Electrophorus</taxon>
    </lineage>
</organism>
<evidence type="ECO:0000256" key="4">
    <source>
        <dbReference type="ARBA" id="ARBA00022757"/>
    </source>
</evidence>
<evidence type="ECO:0000256" key="9">
    <source>
        <dbReference type="ARBA" id="ARBA00044036"/>
    </source>
</evidence>
<dbReference type="Proteomes" id="UP000314983">
    <property type="component" value="Chromosome 21"/>
</dbReference>
<dbReference type="Pfam" id="PF00089">
    <property type="entry name" value="Trypsin"/>
    <property type="match status" value="1"/>
</dbReference>
<dbReference type="InterPro" id="IPR001254">
    <property type="entry name" value="Trypsin_dom"/>
</dbReference>
<keyword evidence="6" id="KW-0720">Serine protease</keyword>
<dbReference type="GO" id="GO:0007586">
    <property type="term" value="P:digestion"/>
    <property type="evidence" value="ECO:0007669"/>
    <property type="project" value="UniProtKB-KW"/>
</dbReference>
<sequence>MPLTQTGRLLKCTNLPLVSVLSGLNTVLCPSGCGTPAVPPVVTGYSRIVNGEEAVPHSWPWQVSLQDFSGFHFCGGSLVNQKRKSSFKDCIYYRTSHRVIFGEHDPSSNAEIFQTMSIAKVCTQFKNHNNEVFKHPHYNSFTINNDILLIKLASPAQLSPRVSPVCVAETSDSFPSGMKCMTTGWGLTRHNAPDTPARLQQASLPLLINEECKRHWGSQISDVMICARAAGASSCMGDSGGPLVCQKAGAWTLVGIVSWGSNTCTTSVPGVYARVTKLRAWLDQTIAAN</sequence>
<keyword evidence="8" id="KW-1015">Disulfide bond</keyword>
<evidence type="ECO:0000256" key="6">
    <source>
        <dbReference type="ARBA" id="ARBA00022825"/>
    </source>
</evidence>
<dbReference type="GO" id="GO:0004252">
    <property type="term" value="F:serine-type endopeptidase activity"/>
    <property type="evidence" value="ECO:0007669"/>
    <property type="project" value="UniProtKB-EC"/>
</dbReference>
<evidence type="ECO:0000313" key="11">
    <source>
        <dbReference type="Ensembl" id="ENSEEEP00000060932.1"/>
    </source>
</evidence>
<proteinExistence type="predicted"/>
<reference evidence="11" key="2">
    <citation type="submission" date="2025-08" db="UniProtKB">
        <authorList>
            <consortium name="Ensembl"/>
        </authorList>
    </citation>
    <scope>IDENTIFICATION</scope>
</reference>
<evidence type="ECO:0000313" key="12">
    <source>
        <dbReference type="Proteomes" id="UP000314983"/>
    </source>
</evidence>
<dbReference type="Gene3D" id="2.40.10.10">
    <property type="entry name" value="Trypsin-like serine proteases"/>
    <property type="match status" value="2"/>
</dbReference>
<dbReference type="PROSITE" id="PS50240">
    <property type="entry name" value="TRYPSIN_DOM"/>
    <property type="match status" value="1"/>
</dbReference>
<evidence type="ECO:0000256" key="1">
    <source>
        <dbReference type="ARBA" id="ARBA00004239"/>
    </source>
</evidence>
<dbReference type="PANTHER" id="PTHR24250">
    <property type="entry name" value="CHYMOTRYPSIN-RELATED"/>
    <property type="match status" value="1"/>
</dbReference>
<dbReference type="InterPro" id="IPR033116">
    <property type="entry name" value="TRYPSIN_SER"/>
</dbReference>
<dbReference type="AlphaFoldDB" id="A0AAY5EW23"/>
<dbReference type="PROSITE" id="PS00135">
    <property type="entry name" value="TRYPSIN_SER"/>
    <property type="match status" value="1"/>
</dbReference>
<keyword evidence="7" id="KW-0865">Zymogen</keyword>
<comment type="subcellular location">
    <subcellularLocation>
        <location evidence="1">Secreted</location>
        <location evidence="1">Extracellular space</location>
    </subcellularLocation>
</comment>
<dbReference type="GO" id="GO:0006508">
    <property type="term" value="P:proteolysis"/>
    <property type="evidence" value="ECO:0007669"/>
    <property type="project" value="UniProtKB-KW"/>
</dbReference>
<evidence type="ECO:0000256" key="5">
    <source>
        <dbReference type="ARBA" id="ARBA00022801"/>
    </source>
</evidence>
<accession>A0AAY5EW23</accession>
<dbReference type="FunFam" id="2.40.10.10:FF:000176">
    <property type="entry name" value="Chymotrypsinogen A"/>
    <property type="match status" value="1"/>
</dbReference>
<evidence type="ECO:0000256" key="3">
    <source>
        <dbReference type="ARBA" id="ARBA00022670"/>
    </source>
</evidence>
<evidence type="ECO:0000256" key="7">
    <source>
        <dbReference type="ARBA" id="ARBA00023145"/>
    </source>
</evidence>
<dbReference type="EC" id="3.4.21.1" evidence="9"/>